<feature type="site" description="Catalytically relevant" evidence="6">
    <location>
        <position position="50"/>
    </location>
</feature>
<dbReference type="OrthoDB" id="9762536at2"/>
<accession>S7TQ88</accession>
<keyword evidence="5" id="KW-0862">Zinc</keyword>
<evidence type="ECO:0000256" key="6">
    <source>
        <dbReference type="PIRSR" id="PIRSR004692-3"/>
    </source>
</evidence>
<dbReference type="GO" id="GO:0005975">
    <property type="term" value="P:carbohydrate metabolic process"/>
    <property type="evidence" value="ECO:0007669"/>
    <property type="project" value="InterPro"/>
</dbReference>
<dbReference type="GO" id="GO:0046872">
    <property type="term" value="F:metal ion binding"/>
    <property type="evidence" value="ECO:0007669"/>
    <property type="project" value="UniProtKB-KW"/>
</dbReference>
<dbReference type="FunFam" id="3.40.50.10490:FF:000011">
    <property type="entry name" value="Arabinose 5-phosphate isomerase"/>
    <property type="match status" value="1"/>
</dbReference>
<dbReference type="Pfam" id="PF00571">
    <property type="entry name" value="CBS"/>
    <property type="match status" value="2"/>
</dbReference>
<dbReference type="InterPro" id="IPR001347">
    <property type="entry name" value="SIS_dom"/>
</dbReference>
<dbReference type="InterPro" id="IPR000644">
    <property type="entry name" value="CBS_dom"/>
</dbReference>
<evidence type="ECO:0000256" key="5">
    <source>
        <dbReference type="PIRSR" id="PIRSR004692-2"/>
    </source>
</evidence>
<evidence type="ECO:0000259" key="8">
    <source>
        <dbReference type="PROSITE" id="PS51371"/>
    </source>
</evidence>
<keyword evidence="11" id="KW-1185">Reference proteome</keyword>
<dbReference type="AlphaFoldDB" id="S7TQ88"/>
<dbReference type="PANTHER" id="PTHR42745:SF1">
    <property type="entry name" value="ARABINOSE 5-PHOSPHATE ISOMERASE KDSD"/>
    <property type="match status" value="1"/>
</dbReference>
<dbReference type="RefSeq" id="WP_020876877.1">
    <property type="nucleotide sequence ID" value="NZ_ATHJ01000094.1"/>
</dbReference>
<evidence type="ECO:0000256" key="7">
    <source>
        <dbReference type="PROSITE-ProRule" id="PRU00703"/>
    </source>
</evidence>
<evidence type="ECO:0000256" key="4">
    <source>
        <dbReference type="PIRNR" id="PIRNR004692"/>
    </source>
</evidence>
<dbReference type="InterPro" id="IPR035474">
    <property type="entry name" value="SIS_Kpsf"/>
</dbReference>
<dbReference type="PIRSF" id="PIRSF004692">
    <property type="entry name" value="KdsD_KpsF"/>
    <property type="match status" value="1"/>
</dbReference>
<dbReference type="PATRIC" id="fig|1121405.3.peg.2588"/>
<dbReference type="Pfam" id="PF01380">
    <property type="entry name" value="SIS"/>
    <property type="match status" value="1"/>
</dbReference>
<keyword evidence="5" id="KW-0479">Metal-binding</keyword>
<comment type="caution">
    <text evidence="10">The sequence shown here is derived from an EMBL/GenBank/DDBJ whole genome shotgun (WGS) entry which is preliminary data.</text>
</comment>
<dbReference type="eggNOG" id="COG0517">
    <property type="taxonomic scope" value="Bacteria"/>
</dbReference>
<feature type="binding site" evidence="5">
    <location>
        <position position="73"/>
    </location>
    <ligand>
        <name>Zn(2+)</name>
        <dbReference type="ChEBI" id="CHEBI:29105"/>
    </ligand>
</feature>
<dbReference type="Gene3D" id="3.10.580.10">
    <property type="entry name" value="CBS-domain"/>
    <property type="match status" value="1"/>
</dbReference>
<keyword evidence="2" id="KW-0677">Repeat</keyword>
<feature type="domain" description="CBS" evidence="8">
    <location>
        <begin position="202"/>
        <end position="258"/>
    </location>
</feature>
<dbReference type="InterPro" id="IPR004800">
    <property type="entry name" value="KdsD/KpsF-type"/>
</dbReference>
<evidence type="ECO:0000256" key="2">
    <source>
        <dbReference type="ARBA" id="ARBA00022737"/>
    </source>
</evidence>
<comment type="similarity">
    <text evidence="1 4">Belongs to the SIS family. GutQ/KpsF subfamily.</text>
</comment>
<protein>
    <submittedName>
        <fullName evidence="10">Putative signal transduction protein with CBS domain containing protein</fullName>
    </submittedName>
</protein>
<feature type="domain" description="CBS" evidence="8">
    <location>
        <begin position="267"/>
        <end position="324"/>
    </location>
</feature>
<dbReference type="PROSITE" id="PS51371">
    <property type="entry name" value="CBS"/>
    <property type="match status" value="2"/>
</dbReference>
<feature type="site" description="Catalytically relevant" evidence="6">
    <location>
        <position position="143"/>
    </location>
</feature>
<feature type="domain" description="SIS" evidence="9">
    <location>
        <begin position="32"/>
        <end position="175"/>
    </location>
</feature>
<dbReference type="InterPro" id="IPR046348">
    <property type="entry name" value="SIS_dom_sf"/>
</dbReference>
<dbReference type="GO" id="GO:0019146">
    <property type="term" value="F:arabinose-5-phosphate isomerase activity"/>
    <property type="evidence" value="ECO:0007669"/>
    <property type="project" value="UniProtKB-ARBA"/>
</dbReference>
<dbReference type="GO" id="GO:0097367">
    <property type="term" value="F:carbohydrate derivative binding"/>
    <property type="evidence" value="ECO:0007669"/>
    <property type="project" value="InterPro"/>
</dbReference>
<proteinExistence type="inferred from homology"/>
<evidence type="ECO:0000256" key="1">
    <source>
        <dbReference type="ARBA" id="ARBA00008165"/>
    </source>
</evidence>
<dbReference type="PROSITE" id="PS51464">
    <property type="entry name" value="SIS"/>
    <property type="match status" value="1"/>
</dbReference>
<name>S7TQ88_DESML</name>
<keyword evidence="3 7" id="KW-0129">CBS domain</keyword>
<dbReference type="Gene3D" id="3.40.50.10490">
    <property type="entry name" value="Glucose-6-phosphate isomerase like protein, domain 1"/>
    <property type="match status" value="1"/>
</dbReference>
<dbReference type="CDD" id="cd05014">
    <property type="entry name" value="SIS_Kpsf"/>
    <property type="match status" value="1"/>
</dbReference>
<feature type="site" description="Catalytically relevant" evidence="6">
    <location>
        <position position="184"/>
    </location>
</feature>
<dbReference type="GO" id="GO:1901135">
    <property type="term" value="P:carbohydrate derivative metabolic process"/>
    <property type="evidence" value="ECO:0007669"/>
    <property type="project" value="InterPro"/>
</dbReference>
<dbReference type="PANTHER" id="PTHR42745">
    <property type="match status" value="1"/>
</dbReference>
<dbReference type="SUPFAM" id="SSF53697">
    <property type="entry name" value="SIS domain"/>
    <property type="match status" value="1"/>
</dbReference>
<evidence type="ECO:0000313" key="10">
    <source>
        <dbReference type="EMBL" id="EPR38805.1"/>
    </source>
</evidence>
<dbReference type="eggNOG" id="COG0794">
    <property type="taxonomic scope" value="Bacteria"/>
</dbReference>
<dbReference type="STRING" id="897.B2D07_04570"/>
<dbReference type="InterPro" id="IPR046342">
    <property type="entry name" value="CBS_dom_sf"/>
</dbReference>
<gene>
    <name evidence="10" type="ORF">dsmv_0215</name>
</gene>
<reference evidence="10 11" key="1">
    <citation type="journal article" date="2013" name="Genome Announc.">
        <title>Draft genome sequences for three mercury-methylating, sulfate-reducing bacteria.</title>
        <authorList>
            <person name="Brown S.D."/>
            <person name="Hurt R.A.Jr."/>
            <person name="Gilmour C.C."/>
            <person name="Elias D.A."/>
        </authorList>
    </citation>
    <scope>NUCLEOTIDE SEQUENCE [LARGE SCALE GENOMIC DNA]</scope>
    <source>
        <strain evidence="10 11">DSM 2059</strain>
    </source>
</reference>
<dbReference type="EMBL" id="ATHJ01000094">
    <property type="protein sequence ID" value="EPR38805.1"/>
    <property type="molecule type" value="Genomic_DNA"/>
</dbReference>
<evidence type="ECO:0000256" key="3">
    <source>
        <dbReference type="ARBA" id="ARBA00023122"/>
    </source>
</evidence>
<dbReference type="NCBIfam" id="TIGR00393">
    <property type="entry name" value="kpsF"/>
    <property type="match status" value="1"/>
</dbReference>
<dbReference type="Proteomes" id="UP000014977">
    <property type="component" value="Unassembled WGS sequence"/>
</dbReference>
<organism evidence="10 11">
    <name type="scientific">Desulfococcus multivorans DSM 2059</name>
    <dbReference type="NCBI Taxonomy" id="1121405"/>
    <lineage>
        <taxon>Bacteria</taxon>
        <taxon>Pseudomonadati</taxon>
        <taxon>Thermodesulfobacteriota</taxon>
        <taxon>Desulfobacteria</taxon>
        <taxon>Desulfobacterales</taxon>
        <taxon>Desulfococcaceae</taxon>
        <taxon>Desulfococcus</taxon>
    </lineage>
</organism>
<feature type="site" description="Catalytically relevant" evidence="6">
    <location>
        <position position="102"/>
    </location>
</feature>
<evidence type="ECO:0000259" key="9">
    <source>
        <dbReference type="PROSITE" id="PS51464"/>
    </source>
</evidence>
<dbReference type="InterPro" id="IPR050986">
    <property type="entry name" value="GutQ/KpsF_isomerases"/>
</dbReference>
<evidence type="ECO:0000313" key="11">
    <source>
        <dbReference type="Proteomes" id="UP000014977"/>
    </source>
</evidence>
<dbReference type="CDD" id="cd04604">
    <property type="entry name" value="CBS_pair_SIS_assoc"/>
    <property type="match status" value="1"/>
</dbReference>
<sequence length="324" mass="34680">MNILEQAKNVLRMEADGILNLVDRIDDSFVRLVDLVCGSTGRLIVAGIGKSGIIGRKFVATFNSTGTRAMFLHPVEAMHGDLGMVCPDDILLALSNSGETDELNILIPSIRSIGCKIVAFTGNRHSTLARHSDVVIDVGVEKEACPMGLAPTTSTTALLAMGDALAVVLISEKHFESSDFKRFHPGGALGQRLSMRVSDFMMTRSLPTVLENEGMGDVIAVIDRAGIGVALVTKPDLTLSGIITDGDIRRLLARGEAVFDLSARDVMTPKPKTVRQTSPAYDALNIMESFEITVLPVTDINGVVLGVVHLHDILGKGSFKFNGN</sequence>
<dbReference type="SMART" id="SM00116">
    <property type="entry name" value="CBS"/>
    <property type="match status" value="2"/>
</dbReference>